<dbReference type="Pfam" id="PF13449">
    <property type="entry name" value="Phytase-like"/>
    <property type="match status" value="1"/>
</dbReference>
<feature type="domain" description="Phytase-like" evidence="3">
    <location>
        <begin position="95"/>
        <end position="426"/>
    </location>
</feature>
<sequence>MKGKRLIALAPFALCLAIGGQAWGDDVKQVPAVLAGHAVLPASSTVEVPEDAPSDLRVAGKYTTGKRVTELGAVMGKSANRETGKTLPIKGQSRQGHSGIKRMADGSYWVLTDNGFGSKANSPDSMLFLTKYEIDFATGKVKPAKTIFLHDPDHNVPFHIVNESTERRYLTGSDFDTESFQFAGGYLWIGDEFGPYLIKADADGKVLEIFETKVNGKVVKSPDNPTQPSPGKPHGATGFQVSRSKGFEGMASSPDGKKLYPLLEGALWNEEKSDYERIDGAGYLRILEFDVEKEDWTGRSWKFVLEDDAHAIGDFNMIDETHGLIIERDNGEGTSDKTCAVGASDTTHCFSNPAVFKRIYRVALSDSNAGGPVEKQSYVDLMSIEDPKKLARKPLTNGKLTFPFFTIENVDVVDKEHIIVGNDNNYPFSSSREPNIADDNEFILLSVPDLLKP</sequence>
<feature type="signal peptide" evidence="2">
    <location>
        <begin position="1"/>
        <end position="24"/>
    </location>
</feature>
<keyword evidence="5" id="KW-1185">Reference proteome</keyword>
<dbReference type="EMBL" id="JAKGUD010000013">
    <property type="protein sequence ID" value="MCF4143292.1"/>
    <property type="molecule type" value="Genomic_DNA"/>
</dbReference>
<gene>
    <name evidence="4" type="ORF">L2W38_10755</name>
</gene>
<feature type="chain" id="PRO_5046978154" evidence="2">
    <location>
        <begin position="25"/>
        <end position="453"/>
    </location>
</feature>
<dbReference type="RefSeq" id="WP_236099994.1">
    <property type="nucleotide sequence ID" value="NZ_JAKGUD010000013.1"/>
</dbReference>
<dbReference type="PANTHER" id="PTHR37957">
    <property type="entry name" value="BLR7070 PROTEIN"/>
    <property type="match status" value="1"/>
</dbReference>
<evidence type="ECO:0000256" key="1">
    <source>
        <dbReference type="SAM" id="MobiDB-lite"/>
    </source>
</evidence>
<evidence type="ECO:0000313" key="4">
    <source>
        <dbReference type="EMBL" id="MCF4143292.1"/>
    </source>
</evidence>
<proteinExistence type="predicted"/>
<protein>
    <submittedName>
        <fullName evidence="4">Esterase-like activity of phytase family protein</fullName>
    </submittedName>
</protein>
<keyword evidence="2" id="KW-0732">Signal</keyword>
<reference evidence="4 5" key="1">
    <citation type="submission" date="2022-01" db="EMBL/GenBank/DDBJ databases">
        <title>Dethiosulfovibrio faecalis sp. nov., a novel proteolytic, non-sulfur-reducing bacterium isolated from a marine aquaculture solid waste bioreactor.</title>
        <authorList>
            <person name="Grabowski S."/>
            <person name="Apolinario E."/>
            <person name="Schneider N."/>
            <person name="Marshall C.W."/>
            <person name="Sowers K.R."/>
        </authorList>
    </citation>
    <scope>NUCLEOTIDE SEQUENCE [LARGE SCALE GENOMIC DNA]</scope>
    <source>
        <strain evidence="4 5">DSM 12537</strain>
    </source>
</reference>
<feature type="region of interest" description="Disordered" evidence="1">
    <location>
        <begin position="218"/>
        <end position="241"/>
    </location>
</feature>
<accession>A0ABS9EQ21</accession>
<evidence type="ECO:0000313" key="5">
    <source>
        <dbReference type="Proteomes" id="UP001200430"/>
    </source>
</evidence>
<evidence type="ECO:0000256" key="2">
    <source>
        <dbReference type="SAM" id="SignalP"/>
    </source>
</evidence>
<dbReference type="PANTHER" id="PTHR37957:SF1">
    <property type="entry name" value="PHYTASE-LIKE DOMAIN-CONTAINING PROTEIN"/>
    <property type="match status" value="1"/>
</dbReference>
<dbReference type="Proteomes" id="UP001200430">
    <property type="component" value="Unassembled WGS sequence"/>
</dbReference>
<name>A0ABS9EQ21_9BACT</name>
<dbReference type="InterPro" id="IPR027372">
    <property type="entry name" value="Phytase-like_dom"/>
</dbReference>
<comment type="caution">
    <text evidence="4">The sequence shown here is derived from an EMBL/GenBank/DDBJ whole genome shotgun (WGS) entry which is preliminary data.</text>
</comment>
<organism evidence="4 5">
    <name type="scientific">Dethiosulfovibrio marinus</name>
    <dbReference type="NCBI Taxonomy" id="133532"/>
    <lineage>
        <taxon>Bacteria</taxon>
        <taxon>Thermotogati</taxon>
        <taxon>Synergistota</taxon>
        <taxon>Synergistia</taxon>
        <taxon>Synergistales</taxon>
        <taxon>Dethiosulfovibrionaceae</taxon>
        <taxon>Dethiosulfovibrio</taxon>
    </lineage>
</organism>
<evidence type="ECO:0000259" key="3">
    <source>
        <dbReference type="Pfam" id="PF13449"/>
    </source>
</evidence>